<reference evidence="1 2" key="1">
    <citation type="submission" date="2019-07" db="EMBL/GenBank/DDBJ databases">
        <title>Genome sequencing for Ferrovibrio sp. K5.</title>
        <authorList>
            <person name="Park S.-J."/>
        </authorList>
    </citation>
    <scope>NUCLEOTIDE SEQUENCE [LARGE SCALE GENOMIC DNA]</scope>
    <source>
        <strain evidence="1 2">K5</strain>
    </source>
</reference>
<organism evidence="1 2">
    <name type="scientific">Ferrovibrio terrae</name>
    <dbReference type="NCBI Taxonomy" id="2594003"/>
    <lineage>
        <taxon>Bacteria</taxon>
        <taxon>Pseudomonadati</taxon>
        <taxon>Pseudomonadota</taxon>
        <taxon>Alphaproteobacteria</taxon>
        <taxon>Rhodospirillales</taxon>
        <taxon>Rhodospirillaceae</taxon>
        <taxon>Ferrovibrio</taxon>
    </lineage>
</organism>
<dbReference type="SUPFAM" id="SSF52540">
    <property type="entry name" value="P-loop containing nucleoside triphosphate hydrolases"/>
    <property type="match status" value="1"/>
</dbReference>
<dbReference type="Proteomes" id="UP000317496">
    <property type="component" value="Chromosome"/>
</dbReference>
<dbReference type="KEGG" id="fer:FNB15_11660"/>
<dbReference type="EMBL" id="CP041636">
    <property type="protein sequence ID" value="QDO97880.1"/>
    <property type="molecule type" value="Genomic_DNA"/>
</dbReference>
<evidence type="ECO:0000313" key="1">
    <source>
        <dbReference type="EMBL" id="QDO97880.1"/>
    </source>
</evidence>
<dbReference type="InterPro" id="IPR027417">
    <property type="entry name" value="P-loop_NTPase"/>
</dbReference>
<proteinExistence type="predicted"/>
<sequence>MSQRNFQSLPDFGFSFDQVRQLQARLARPHFLFISGPAGGGKTKAALLLAWTFFQAYRRSFRIDGQDMTTAQIRQSAIEKTAGILFHDLASAHDYLKAGYCFDCHMTAIGIAFDGVANAVHAHANLLTQLPALATRNDVGVIGIERADEDGHERYKVDLHLQ</sequence>
<dbReference type="RefSeq" id="WP_144068861.1">
    <property type="nucleotide sequence ID" value="NZ_CP041636.1"/>
</dbReference>
<protein>
    <submittedName>
        <fullName evidence="1">Uncharacterized protein</fullName>
    </submittedName>
</protein>
<accession>A0A516H2T1</accession>
<keyword evidence="2" id="KW-1185">Reference proteome</keyword>
<name>A0A516H2T1_9PROT</name>
<evidence type="ECO:0000313" key="2">
    <source>
        <dbReference type="Proteomes" id="UP000317496"/>
    </source>
</evidence>
<gene>
    <name evidence="1" type="ORF">FNB15_11660</name>
</gene>
<dbReference type="AlphaFoldDB" id="A0A516H2T1"/>